<evidence type="ECO:0000256" key="1">
    <source>
        <dbReference type="SAM" id="Phobius"/>
    </source>
</evidence>
<reference evidence="2 3" key="1">
    <citation type="submission" date="2018-06" db="EMBL/GenBank/DDBJ databases">
        <title>WGS assembly of Brassica rapa FPsc.</title>
        <authorList>
            <person name="Bowman J."/>
            <person name="Kohchi T."/>
            <person name="Yamato K."/>
            <person name="Jenkins J."/>
            <person name="Shu S."/>
            <person name="Ishizaki K."/>
            <person name="Yamaoka S."/>
            <person name="Nishihama R."/>
            <person name="Nakamura Y."/>
            <person name="Berger F."/>
            <person name="Adam C."/>
            <person name="Aki S."/>
            <person name="Althoff F."/>
            <person name="Araki T."/>
            <person name="Arteaga-Vazquez M."/>
            <person name="Balasubrmanian S."/>
            <person name="Bauer D."/>
            <person name="Boehm C."/>
            <person name="Briginshaw L."/>
            <person name="Caballero-Perez J."/>
            <person name="Catarino B."/>
            <person name="Chen F."/>
            <person name="Chiyoda S."/>
            <person name="Chovatia M."/>
            <person name="Davies K."/>
            <person name="Delmans M."/>
            <person name="Demura T."/>
            <person name="Dierschke T."/>
            <person name="Dolan L."/>
            <person name="Dorantes-Acosta A."/>
            <person name="Eklund D."/>
            <person name="Florent S."/>
            <person name="Flores-Sandoval E."/>
            <person name="Fujiyama A."/>
            <person name="Fukuzawa H."/>
            <person name="Galik B."/>
            <person name="Grimanelli D."/>
            <person name="Grimwood J."/>
            <person name="Grossniklaus U."/>
            <person name="Hamada T."/>
            <person name="Haseloff J."/>
            <person name="Hetherington A."/>
            <person name="Higo A."/>
            <person name="Hirakawa Y."/>
            <person name="Hundley H."/>
            <person name="Ikeda Y."/>
            <person name="Inoue K."/>
            <person name="Inoue S."/>
            <person name="Ishida S."/>
            <person name="Jia Q."/>
            <person name="Kakita M."/>
            <person name="Kanazawa T."/>
            <person name="Kawai Y."/>
            <person name="Kawashima T."/>
            <person name="Kennedy M."/>
            <person name="Kinose K."/>
            <person name="Kinoshita T."/>
            <person name="Kohara Y."/>
            <person name="Koide E."/>
            <person name="Komatsu K."/>
            <person name="Kopischke S."/>
            <person name="Kubo M."/>
            <person name="Kyozuka J."/>
            <person name="Lagercrantz U."/>
            <person name="Lin S."/>
            <person name="Lindquist E."/>
            <person name="Lipzen A."/>
            <person name="Lu C."/>
            <person name="Luna E."/>
            <person name="Martienssen R."/>
            <person name="Minamino N."/>
            <person name="Mizutani M."/>
            <person name="Mizutani M."/>
            <person name="Mochizuki N."/>
            <person name="Monte I."/>
            <person name="Mosher R."/>
            <person name="Nagasaki H."/>
            <person name="Nakagami H."/>
            <person name="Naramoto S."/>
            <person name="Nishitani K."/>
            <person name="Ohtani M."/>
            <person name="Okamoto T."/>
            <person name="Okumura M."/>
            <person name="Phillips J."/>
            <person name="Pollak B."/>
            <person name="Reinders A."/>
            <person name="Roevekamp M."/>
            <person name="Sano R."/>
            <person name="Sawa S."/>
            <person name="Schmid M."/>
            <person name="Shirakawa M."/>
            <person name="Solano R."/>
            <person name="Spunde A."/>
            <person name="Suetsugu N."/>
            <person name="Sugano S."/>
            <person name="Sugiyama A."/>
            <person name="Sun R."/>
            <person name="Suzuki Y."/>
            <person name="Takenaka M."/>
            <person name="Takezawa D."/>
            <person name="Tomogane H."/>
            <person name="Tsuzuki M."/>
            <person name="Ueda T."/>
            <person name="Umeda M."/>
            <person name="Ward J."/>
            <person name="Watanabe Y."/>
            <person name="Yazaki K."/>
            <person name="Yokoyama R."/>
            <person name="Yoshitake Y."/>
            <person name="Yotsui I."/>
            <person name="Zachgo S."/>
            <person name="Schmutz J."/>
        </authorList>
    </citation>
    <scope>NUCLEOTIDE SEQUENCE [LARGE SCALE GENOMIC DNA]</scope>
    <source>
        <strain evidence="3">cv. B-3</strain>
    </source>
</reference>
<evidence type="ECO:0000313" key="3">
    <source>
        <dbReference type="Proteomes" id="UP000264353"/>
    </source>
</evidence>
<feature type="transmembrane region" description="Helical" evidence="1">
    <location>
        <begin position="6"/>
        <end position="26"/>
    </location>
</feature>
<keyword evidence="1" id="KW-1133">Transmembrane helix</keyword>
<proteinExistence type="predicted"/>
<keyword evidence="1" id="KW-0812">Transmembrane</keyword>
<keyword evidence="1" id="KW-0472">Membrane</keyword>
<name>A0A397YHM2_BRACM</name>
<dbReference type="Proteomes" id="UP000264353">
    <property type="component" value="Chromosome A7"/>
</dbReference>
<protein>
    <recommendedName>
        <fullName evidence="4">Leucine-rich repeat-containing N-terminal plant-type domain-containing protein</fullName>
    </recommendedName>
</protein>
<accession>A0A397YHM2</accession>
<gene>
    <name evidence="2" type="ORF">BRARA_G00401</name>
</gene>
<dbReference type="AlphaFoldDB" id="A0A397YHM2"/>
<dbReference type="EMBL" id="CM010634">
    <property type="protein sequence ID" value="RID52972.1"/>
    <property type="molecule type" value="Genomic_DNA"/>
</dbReference>
<sequence>MSTVFSILHLKITIIISFFAISTTYASSDLHPDELNVLENITTTLGGKGLNLSYGDPCKLKFLKIDQKIGDPEIKNTILCDVCFNSTCHITKIVLKTLSLPGKLPPELANLRYLQSM</sequence>
<evidence type="ECO:0000313" key="2">
    <source>
        <dbReference type="EMBL" id="RID52972.1"/>
    </source>
</evidence>
<evidence type="ECO:0008006" key="4">
    <source>
        <dbReference type="Google" id="ProtNLM"/>
    </source>
</evidence>
<organism evidence="2 3">
    <name type="scientific">Brassica campestris</name>
    <name type="common">Field mustard</name>
    <dbReference type="NCBI Taxonomy" id="3711"/>
    <lineage>
        <taxon>Eukaryota</taxon>
        <taxon>Viridiplantae</taxon>
        <taxon>Streptophyta</taxon>
        <taxon>Embryophyta</taxon>
        <taxon>Tracheophyta</taxon>
        <taxon>Spermatophyta</taxon>
        <taxon>Magnoliopsida</taxon>
        <taxon>eudicotyledons</taxon>
        <taxon>Gunneridae</taxon>
        <taxon>Pentapetalae</taxon>
        <taxon>rosids</taxon>
        <taxon>malvids</taxon>
        <taxon>Brassicales</taxon>
        <taxon>Brassicaceae</taxon>
        <taxon>Brassiceae</taxon>
        <taxon>Brassica</taxon>
    </lineage>
</organism>